<dbReference type="EMBL" id="ML996566">
    <property type="protein sequence ID" value="KAF2762313.1"/>
    <property type="molecule type" value="Genomic_DNA"/>
</dbReference>
<dbReference type="Pfam" id="PF14938">
    <property type="entry name" value="SNAP"/>
    <property type="match status" value="1"/>
</dbReference>
<accession>A0A6A6WHN2</accession>
<keyword evidence="6" id="KW-1185">Reference proteome</keyword>
<evidence type="ECO:0000256" key="2">
    <source>
        <dbReference type="ARBA" id="ARBA00022448"/>
    </source>
</evidence>
<reference evidence="5" key="1">
    <citation type="journal article" date="2020" name="Stud. Mycol.">
        <title>101 Dothideomycetes genomes: a test case for predicting lifestyles and emergence of pathogens.</title>
        <authorList>
            <person name="Haridas S."/>
            <person name="Albert R."/>
            <person name="Binder M."/>
            <person name="Bloem J."/>
            <person name="Labutti K."/>
            <person name="Salamov A."/>
            <person name="Andreopoulos B."/>
            <person name="Baker S."/>
            <person name="Barry K."/>
            <person name="Bills G."/>
            <person name="Bluhm B."/>
            <person name="Cannon C."/>
            <person name="Castanera R."/>
            <person name="Culley D."/>
            <person name="Daum C."/>
            <person name="Ezra D."/>
            <person name="Gonzalez J."/>
            <person name="Henrissat B."/>
            <person name="Kuo A."/>
            <person name="Liang C."/>
            <person name="Lipzen A."/>
            <person name="Lutzoni F."/>
            <person name="Magnuson J."/>
            <person name="Mondo S."/>
            <person name="Nolan M."/>
            <person name="Ohm R."/>
            <person name="Pangilinan J."/>
            <person name="Park H.-J."/>
            <person name="Ramirez L."/>
            <person name="Alfaro M."/>
            <person name="Sun H."/>
            <person name="Tritt A."/>
            <person name="Yoshinaga Y."/>
            <person name="Zwiers L.-H."/>
            <person name="Turgeon B."/>
            <person name="Goodwin S."/>
            <person name="Spatafora J."/>
            <person name="Crous P."/>
            <person name="Grigoriev I."/>
        </authorList>
    </citation>
    <scope>NUCLEOTIDE SEQUENCE</scope>
    <source>
        <strain evidence="5">CBS 121739</strain>
    </source>
</reference>
<dbReference type="Gene3D" id="1.25.40.10">
    <property type="entry name" value="Tetratricopeptide repeat domain"/>
    <property type="match status" value="1"/>
</dbReference>
<dbReference type="AlphaFoldDB" id="A0A6A6WHN2"/>
<evidence type="ECO:0000313" key="6">
    <source>
        <dbReference type="Proteomes" id="UP000799437"/>
    </source>
</evidence>
<dbReference type="CDD" id="cd15832">
    <property type="entry name" value="SNAP"/>
    <property type="match status" value="1"/>
</dbReference>
<evidence type="ECO:0000256" key="3">
    <source>
        <dbReference type="ARBA" id="ARBA00022927"/>
    </source>
</evidence>
<dbReference type="GO" id="GO:0031201">
    <property type="term" value="C:SNARE complex"/>
    <property type="evidence" value="ECO:0007669"/>
    <property type="project" value="TreeGrafter"/>
</dbReference>
<keyword evidence="4" id="KW-0931">ER-Golgi transport</keyword>
<dbReference type="GO" id="GO:0035494">
    <property type="term" value="P:SNARE complex disassembly"/>
    <property type="evidence" value="ECO:0007669"/>
    <property type="project" value="TreeGrafter"/>
</dbReference>
<organism evidence="5 6">
    <name type="scientific">Pseudovirgaria hyperparasitica</name>
    <dbReference type="NCBI Taxonomy" id="470096"/>
    <lineage>
        <taxon>Eukaryota</taxon>
        <taxon>Fungi</taxon>
        <taxon>Dikarya</taxon>
        <taxon>Ascomycota</taxon>
        <taxon>Pezizomycotina</taxon>
        <taxon>Dothideomycetes</taxon>
        <taxon>Dothideomycetes incertae sedis</taxon>
        <taxon>Acrospermales</taxon>
        <taxon>Acrospermaceae</taxon>
        <taxon>Pseudovirgaria</taxon>
    </lineage>
</organism>
<dbReference type="GO" id="GO:0005774">
    <property type="term" value="C:vacuolar membrane"/>
    <property type="evidence" value="ECO:0007669"/>
    <property type="project" value="TreeGrafter"/>
</dbReference>
<comment type="function">
    <text evidence="4">Required for vesicular transport between the endoplasmic reticulum and the Golgi apparatus.</text>
</comment>
<dbReference type="Proteomes" id="UP000799437">
    <property type="component" value="Unassembled WGS sequence"/>
</dbReference>
<sequence>MSDPRVLIKEAEALAKPVAWYNLSSKMKGSQEDNYDMAGQKYREAANAYRLQHQYKEAGDTFLFLATFYETKMRDMENEAANMRVEAFNTWRKTHPELAAGALRQVIDHFKKTNLRRASKFSEDLAKLYEIELGDNERALAEYETAAMGYQNDNADALANKNFLKAADLSALAGDYYKAIGYYVEVAKQSISNNLMRYSVKEYLFKAGICHLATNDTLGATNAFTEYAALDNNFAIAREHKLLVDLAEAANEGNDEAFSEALYLFDQMSKLDDWKTAILRRIKENIQNKQEDFS</sequence>
<protein>
    <submittedName>
        <fullName evidence="5">TPR-like protein</fullName>
    </submittedName>
</protein>
<keyword evidence="4" id="KW-0472">Membrane</keyword>
<name>A0A6A6WHN2_9PEZI</name>
<dbReference type="RefSeq" id="XP_033604764.1">
    <property type="nucleotide sequence ID" value="XM_033746509.1"/>
</dbReference>
<proteinExistence type="inferred from homology"/>
<dbReference type="GO" id="GO:0019905">
    <property type="term" value="F:syntaxin binding"/>
    <property type="evidence" value="ECO:0007669"/>
    <property type="project" value="TreeGrafter"/>
</dbReference>
<dbReference type="InterPro" id="IPR011990">
    <property type="entry name" value="TPR-like_helical_dom_sf"/>
</dbReference>
<dbReference type="GO" id="GO:0005483">
    <property type="term" value="F:soluble NSF attachment protein activity"/>
    <property type="evidence" value="ECO:0007669"/>
    <property type="project" value="TreeGrafter"/>
</dbReference>
<evidence type="ECO:0000256" key="1">
    <source>
        <dbReference type="ARBA" id="ARBA00010050"/>
    </source>
</evidence>
<dbReference type="SUPFAM" id="SSF48452">
    <property type="entry name" value="TPR-like"/>
    <property type="match status" value="1"/>
</dbReference>
<keyword evidence="2 4" id="KW-0813">Transport</keyword>
<evidence type="ECO:0000313" key="5">
    <source>
        <dbReference type="EMBL" id="KAF2762313.1"/>
    </source>
</evidence>
<dbReference type="PANTHER" id="PTHR13768:SF8">
    <property type="entry name" value="ALPHA-SOLUBLE NSF ATTACHMENT PROTEIN"/>
    <property type="match status" value="1"/>
</dbReference>
<keyword evidence="3 4" id="KW-0653">Protein transport</keyword>
<dbReference type="PRINTS" id="PR00448">
    <property type="entry name" value="NSFATTACHMNT"/>
</dbReference>
<dbReference type="PANTHER" id="PTHR13768">
    <property type="entry name" value="SOLUBLE NSF ATTACHMENT PROTEIN SNAP"/>
    <property type="match status" value="1"/>
</dbReference>
<comment type="similarity">
    <text evidence="1 4">Belongs to the SNAP family.</text>
</comment>
<dbReference type="GO" id="GO:0006886">
    <property type="term" value="P:intracellular protein transport"/>
    <property type="evidence" value="ECO:0007669"/>
    <property type="project" value="UniProtKB-UniRule"/>
</dbReference>
<dbReference type="GeneID" id="54487563"/>
<gene>
    <name evidence="5" type="ORF">EJ05DRAFT_497171</name>
</gene>
<evidence type="ECO:0000256" key="4">
    <source>
        <dbReference type="RuleBase" id="RU367013"/>
    </source>
</evidence>
<comment type="subcellular location">
    <subcellularLocation>
        <location evidence="4">Membrane</location>
        <topology evidence="4">Peripheral membrane protein</topology>
    </subcellularLocation>
</comment>
<dbReference type="InterPro" id="IPR000744">
    <property type="entry name" value="NSF_attach"/>
</dbReference>
<dbReference type="OrthoDB" id="9984275at2759"/>